<dbReference type="InterPro" id="IPR037652">
    <property type="entry name" value="Mim2"/>
</dbReference>
<keyword evidence="3" id="KW-1185">Reference proteome</keyword>
<feature type="compositionally biased region" description="Acidic residues" evidence="1">
    <location>
        <begin position="37"/>
        <end position="52"/>
    </location>
</feature>
<evidence type="ECO:0000313" key="3">
    <source>
        <dbReference type="Proteomes" id="UP001146351"/>
    </source>
</evidence>
<reference evidence="2" key="1">
    <citation type="submission" date="2022-11" db="EMBL/GenBank/DDBJ databases">
        <authorList>
            <person name="Petersen C."/>
        </authorList>
    </citation>
    <scope>NUCLEOTIDE SEQUENCE</scope>
    <source>
        <strain evidence="2">IBT 21917</strain>
    </source>
</reference>
<name>A0A9W9HY54_9EURO</name>
<dbReference type="OrthoDB" id="5555533at2759"/>
<gene>
    <name evidence="2" type="ORF">N7492_006536</name>
</gene>
<dbReference type="Proteomes" id="UP001146351">
    <property type="component" value="Unassembled WGS sequence"/>
</dbReference>
<dbReference type="EMBL" id="JAPQKO010000005">
    <property type="protein sequence ID" value="KAJ5161144.1"/>
    <property type="molecule type" value="Genomic_DNA"/>
</dbReference>
<dbReference type="PANTHER" id="PTHR28230">
    <property type="entry name" value="CHROMOSOME 1, WHOLE GENOME SHOTGUN SEQUENCE"/>
    <property type="match status" value="1"/>
</dbReference>
<reference evidence="2" key="2">
    <citation type="journal article" date="2023" name="IMA Fungus">
        <title>Comparative genomic study of the Penicillium genus elucidates a diverse pangenome and 15 lateral gene transfer events.</title>
        <authorList>
            <person name="Petersen C."/>
            <person name="Sorensen T."/>
            <person name="Nielsen M.R."/>
            <person name="Sondergaard T.E."/>
            <person name="Sorensen J.L."/>
            <person name="Fitzpatrick D.A."/>
            <person name="Frisvad J.C."/>
            <person name="Nielsen K.L."/>
        </authorList>
    </citation>
    <scope>NUCLEOTIDE SEQUENCE</scope>
    <source>
        <strain evidence="2">IBT 21917</strain>
    </source>
</reference>
<dbReference type="Pfam" id="PF19117">
    <property type="entry name" value="Mim2"/>
    <property type="match status" value="1"/>
</dbReference>
<dbReference type="GO" id="GO:0045040">
    <property type="term" value="P:protein insertion into mitochondrial outer membrane"/>
    <property type="evidence" value="ECO:0007669"/>
    <property type="project" value="InterPro"/>
</dbReference>
<evidence type="ECO:0000256" key="1">
    <source>
        <dbReference type="SAM" id="MobiDB-lite"/>
    </source>
</evidence>
<dbReference type="GO" id="GO:0070096">
    <property type="term" value="P:mitochondrial outer membrane translocase complex assembly"/>
    <property type="evidence" value="ECO:0007669"/>
    <property type="project" value="InterPro"/>
</dbReference>
<accession>A0A9W9HY54</accession>
<comment type="caution">
    <text evidence="2">The sequence shown here is derived from an EMBL/GenBank/DDBJ whole genome shotgun (WGS) entry which is preliminary data.</text>
</comment>
<protein>
    <submittedName>
        <fullName evidence="2">Uncharacterized protein</fullName>
    </submittedName>
</protein>
<sequence>MSASSNPSFSMSAYFVPSQDGSDSEDEVASLPSESTTDTDLETLSEESSDAEAEWRENIQQLELLLGMVIVPFVGKMLGRRMAYWSACEPVRGGRTHANHPCDTGWNRFMEWKYPVEIDVGSSAVSRGPAPVEAAPSL</sequence>
<evidence type="ECO:0000313" key="2">
    <source>
        <dbReference type="EMBL" id="KAJ5161144.1"/>
    </source>
</evidence>
<dbReference type="PANTHER" id="PTHR28230:SF1">
    <property type="entry name" value="MITOCHONDRIAL IMPORT PROTEIN 2"/>
    <property type="match status" value="1"/>
</dbReference>
<dbReference type="GO" id="GO:0005741">
    <property type="term" value="C:mitochondrial outer membrane"/>
    <property type="evidence" value="ECO:0007669"/>
    <property type="project" value="TreeGrafter"/>
</dbReference>
<feature type="compositionally biased region" description="Low complexity" evidence="1">
    <location>
        <begin position="1"/>
        <end position="13"/>
    </location>
</feature>
<feature type="region of interest" description="Disordered" evidence="1">
    <location>
        <begin position="1"/>
        <end position="53"/>
    </location>
</feature>
<proteinExistence type="predicted"/>
<organism evidence="2 3">
    <name type="scientific">Penicillium capsulatum</name>
    <dbReference type="NCBI Taxonomy" id="69766"/>
    <lineage>
        <taxon>Eukaryota</taxon>
        <taxon>Fungi</taxon>
        <taxon>Dikarya</taxon>
        <taxon>Ascomycota</taxon>
        <taxon>Pezizomycotina</taxon>
        <taxon>Eurotiomycetes</taxon>
        <taxon>Eurotiomycetidae</taxon>
        <taxon>Eurotiales</taxon>
        <taxon>Aspergillaceae</taxon>
        <taxon>Penicillium</taxon>
    </lineage>
</organism>
<dbReference type="AlphaFoldDB" id="A0A9W9HY54"/>